<accession>A0A0N0NIQ0</accession>
<name>A0A0N0NIQ0_9EURO</name>
<dbReference type="OrthoDB" id="1859733at2759"/>
<evidence type="ECO:0000256" key="1">
    <source>
        <dbReference type="SAM" id="SignalP"/>
    </source>
</evidence>
<keyword evidence="1" id="KW-0732">Signal</keyword>
<dbReference type="PANTHER" id="PTHR35567">
    <property type="entry name" value="MALATE DEHYDROGENASE (AFU_ORTHOLOGUE AFUA_2G13800)"/>
    <property type="match status" value="1"/>
</dbReference>
<keyword evidence="3" id="KW-1185">Reference proteome</keyword>
<dbReference type="PANTHER" id="PTHR35567:SF1">
    <property type="entry name" value="CONSERVED FUNGAL PROTEIN (AFU_ORTHOLOGUE AFUA_1G14230)"/>
    <property type="match status" value="1"/>
</dbReference>
<dbReference type="InterPro" id="IPR021851">
    <property type="entry name" value="DUF3455"/>
</dbReference>
<proteinExistence type="predicted"/>
<dbReference type="AlphaFoldDB" id="A0A0N0NIQ0"/>
<dbReference type="VEuPathDB" id="FungiDB:AB675_1300"/>
<evidence type="ECO:0000313" key="3">
    <source>
        <dbReference type="Proteomes" id="UP000038010"/>
    </source>
</evidence>
<evidence type="ECO:0000313" key="2">
    <source>
        <dbReference type="EMBL" id="KPI35709.1"/>
    </source>
</evidence>
<dbReference type="Pfam" id="PF11937">
    <property type="entry name" value="DUF3455"/>
    <property type="match status" value="1"/>
</dbReference>
<organism evidence="2 3">
    <name type="scientific">Cyphellophora attinorum</name>
    <dbReference type="NCBI Taxonomy" id="1664694"/>
    <lineage>
        <taxon>Eukaryota</taxon>
        <taxon>Fungi</taxon>
        <taxon>Dikarya</taxon>
        <taxon>Ascomycota</taxon>
        <taxon>Pezizomycotina</taxon>
        <taxon>Eurotiomycetes</taxon>
        <taxon>Chaetothyriomycetidae</taxon>
        <taxon>Chaetothyriales</taxon>
        <taxon>Cyphellophoraceae</taxon>
        <taxon>Cyphellophora</taxon>
    </lineage>
</organism>
<comment type="caution">
    <text evidence="2">The sequence shown here is derived from an EMBL/GenBank/DDBJ whole genome shotgun (WGS) entry which is preliminary data.</text>
</comment>
<protein>
    <submittedName>
        <fullName evidence="2">Uncharacterized protein</fullName>
    </submittedName>
</protein>
<feature type="signal peptide" evidence="1">
    <location>
        <begin position="1"/>
        <end position="22"/>
    </location>
</feature>
<dbReference type="EMBL" id="LFJN01000037">
    <property type="protein sequence ID" value="KPI35709.1"/>
    <property type="molecule type" value="Genomic_DNA"/>
</dbReference>
<dbReference type="RefSeq" id="XP_017995672.1">
    <property type="nucleotide sequence ID" value="XM_018141181.1"/>
</dbReference>
<gene>
    <name evidence="2" type="ORF">AB675_1300</name>
</gene>
<dbReference type="GeneID" id="28733061"/>
<sequence length="226" mass="25099">MATKWALFIALIQLTVLLCVNAVRDFDRRNDLRAVPPVSESGWSVPLVGNVSCDPSSGSLSRPGVNKTLQVIAIGRGNFNYSCGGDHAPANAPTFVEQYTQLYDAAALVAALPNENSFHAIIPDFLDFDYEMLANSSLECMGSIGTLDNLAVITLFDIDTFMVSPYEWVYPPSNPDFDGLWSHSVSEGFEWEVYRVEMAGGYIPRTCADQNATIFSEYVSEYWFYR</sequence>
<dbReference type="Proteomes" id="UP000038010">
    <property type="component" value="Unassembled WGS sequence"/>
</dbReference>
<reference evidence="2 3" key="1">
    <citation type="submission" date="2015-06" db="EMBL/GenBank/DDBJ databases">
        <title>Draft genome of the ant-associated black yeast Phialophora attae CBS 131958.</title>
        <authorList>
            <person name="Moreno L.F."/>
            <person name="Stielow B.J."/>
            <person name="de Hoog S."/>
            <person name="Vicente V.A."/>
            <person name="Weiss V.A."/>
            <person name="de Vries M."/>
            <person name="Cruz L.M."/>
            <person name="Souza E.M."/>
        </authorList>
    </citation>
    <scope>NUCLEOTIDE SEQUENCE [LARGE SCALE GENOMIC DNA]</scope>
    <source>
        <strain evidence="2 3">CBS 131958</strain>
    </source>
</reference>
<feature type="chain" id="PRO_5005856822" evidence="1">
    <location>
        <begin position="23"/>
        <end position="226"/>
    </location>
</feature>